<dbReference type="RefSeq" id="WP_128212155.1">
    <property type="nucleotide sequence ID" value="NZ_CP025746.1"/>
</dbReference>
<accession>A0A410DQK3</accession>
<proteinExistence type="predicted"/>
<evidence type="ECO:0000313" key="1">
    <source>
        <dbReference type="EMBL" id="QAA31338.1"/>
    </source>
</evidence>
<gene>
    <name evidence="1" type="ORF">C1I91_06605</name>
</gene>
<organism evidence="1 2">
    <name type="scientific">Clostridium manihotivorum</name>
    <dbReference type="NCBI Taxonomy" id="2320868"/>
    <lineage>
        <taxon>Bacteria</taxon>
        <taxon>Bacillati</taxon>
        <taxon>Bacillota</taxon>
        <taxon>Clostridia</taxon>
        <taxon>Eubacteriales</taxon>
        <taxon>Clostridiaceae</taxon>
        <taxon>Clostridium</taxon>
    </lineage>
</organism>
<name>A0A410DQK3_9CLOT</name>
<sequence length="71" mass="7873">MEYTLSLTFVNAAGDKVSLSIADVKPNMTKDEVNSLMDTIISKDVFENKGVSLASKYSAQLIQRQTIKFDL</sequence>
<dbReference type="Pfam" id="PF11148">
    <property type="entry name" value="DUF2922"/>
    <property type="match status" value="1"/>
</dbReference>
<dbReference type="OrthoDB" id="9795264at2"/>
<dbReference type="EMBL" id="CP025746">
    <property type="protein sequence ID" value="QAA31338.1"/>
    <property type="molecule type" value="Genomic_DNA"/>
</dbReference>
<dbReference type="AlphaFoldDB" id="A0A410DQK3"/>
<protein>
    <submittedName>
        <fullName evidence="1">DUF2922 domain-containing protein</fullName>
    </submittedName>
</protein>
<dbReference type="Proteomes" id="UP000286268">
    <property type="component" value="Chromosome"/>
</dbReference>
<reference evidence="1 2" key="1">
    <citation type="submission" date="2018-01" db="EMBL/GenBank/DDBJ databases">
        <title>Genome Sequencing and Assembly of Anaerobacter polyendosporus strain CT4.</title>
        <authorList>
            <person name="Tachaapaikoon C."/>
            <person name="Sutheeworapong S."/>
            <person name="Jenjaroenpun P."/>
            <person name="Wongsurawat T."/>
            <person name="Nookeaw I."/>
            <person name="Cheawchanlertfa P."/>
            <person name="Kosugi A."/>
            <person name="Cheevadhanarak S."/>
            <person name="Ratanakhanokchai K."/>
        </authorList>
    </citation>
    <scope>NUCLEOTIDE SEQUENCE [LARGE SCALE GENOMIC DNA]</scope>
    <source>
        <strain evidence="1 2">CT4</strain>
    </source>
</reference>
<dbReference type="InterPro" id="IPR021321">
    <property type="entry name" value="DUF2922"/>
</dbReference>
<dbReference type="KEGG" id="cmah:C1I91_06605"/>
<evidence type="ECO:0000313" key="2">
    <source>
        <dbReference type="Proteomes" id="UP000286268"/>
    </source>
</evidence>
<keyword evidence="2" id="KW-1185">Reference proteome</keyword>